<keyword evidence="3" id="KW-1185">Reference proteome</keyword>
<dbReference type="InterPro" id="IPR036514">
    <property type="entry name" value="SGNH_hydro_sf"/>
</dbReference>
<name>A0A9N9B3C7_9GLOM</name>
<gene>
    <name evidence="2" type="ORF">ALEPTO_LOCUS5921</name>
</gene>
<evidence type="ECO:0000313" key="3">
    <source>
        <dbReference type="Proteomes" id="UP000789508"/>
    </source>
</evidence>
<comment type="caution">
    <text evidence="2">The sequence shown here is derived from an EMBL/GenBank/DDBJ whole genome shotgun (WGS) entry which is preliminary data.</text>
</comment>
<dbReference type="OrthoDB" id="1600564at2759"/>
<evidence type="ECO:0000256" key="1">
    <source>
        <dbReference type="ARBA" id="ARBA00008668"/>
    </source>
</evidence>
<reference evidence="2" key="1">
    <citation type="submission" date="2021-06" db="EMBL/GenBank/DDBJ databases">
        <authorList>
            <person name="Kallberg Y."/>
            <person name="Tangrot J."/>
            <person name="Rosling A."/>
        </authorList>
    </citation>
    <scope>NUCLEOTIDE SEQUENCE</scope>
    <source>
        <strain evidence="2">FL130A</strain>
    </source>
</reference>
<proteinExistence type="inferred from homology"/>
<dbReference type="AlphaFoldDB" id="A0A9N9B3C7"/>
<dbReference type="CDD" id="cd01846">
    <property type="entry name" value="fatty_acyltransferase_like"/>
    <property type="match status" value="1"/>
</dbReference>
<dbReference type="SUPFAM" id="SSF52266">
    <property type="entry name" value="SGNH hydrolase"/>
    <property type="match status" value="1"/>
</dbReference>
<comment type="similarity">
    <text evidence="1">Belongs to the 'GDSL' lipolytic enzyme family.</text>
</comment>
<protein>
    <submittedName>
        <fullName evidence="2">2591_t:CDS:1</fullName>
    </submittedName>
</protein>
<dbReference type="EMBL" id="CAJVPS010001841">
    <property type="protein sequence ID" value="CAG8552006.1"/>
    <property type="molecule type" value="Genomic_DNA"/>
</dbReference>
<dbReference type="PANTHER" id="PTHR22835:SF659">
    <property type="entry name" value="GDSL LIPASE_ACYLHYDROLASE, PUTATIVE (AFU_ORTHOLOGUE AFUA_2G00510)-RELATED"/>
    <property type="match status" value="1"/>
</dbReference>
<evidence type="ECO:0000313" key="2">
    <source>
        <dbReference type="EMBL" id="CAG8552006.1"/>
    </source>
</evidence>
<dbReference type="Pfam" id="PF00657">
    <property type="entry name" value="Lipase_GDSL"/>
    <property type="match status" value="1"/>
</dbReference>
<sequence>MPLTFSQNFYKRIVVFGDSYSDTGNVYKLSDGEWPPPHLHKGRFSDGPVWSEYVAKDLNLELVDYAHGGATTDNRSIKGYSGKKCELLVPGMLQQVSQFLQDFPSKAHFANTLVTWLVFNDYAFTNYTANPKKVVARMTLSWKKLYENGIRNFLIPNMPDFSYYPVFRTKNVEYIARLKTGVRKHNDALQNAIRNFQHDCPDIVVHTFAADQFYNYYRTVESKFRRVMYSKEEKEEYDNCAKMCVSVKGTCGHKRTYSHRRNSQQTGIFYVDDYHPSTNVHFAFAA</sequence>
<feature type="non-terminal residue" evidence="2">
    <location>
        <position position="286"/>
    </location>
</feature>
<dbReference type="GO" id="GO:0016788">
    <property type="term" value="F:hydrolase activity, acting on ester bonds"/>
    <property type="evidence" value="ECO:0007669"/>
    <property type="project" value="InterPro"/>
</dbReference>
<dbReference type="PANTHER" id="PTHR22835">
    <property type="entry name" value="ZINC FINGER FYVE DOMAIN CONTAINING PROTEIN"/>
    <property type="match status" value="1"/>
</dbReference>
<dbReference type="InterPro" id="IPR001087">
    <property type="entry name" value="GDSL"/>
</dbReference>
<organism evidence="2 3">
    <name type="scientific">Ambispora leptoticha</name>
    <dbReference type="NCBI Taxonomy" id="144679"/>
    <lineage>
        <taxon>Eukaryota</taxon>
        <taxon>Fungi</taxon>
        <taxon>Fungi incertae sedis</taxon>
        <taxon>Mucoromycota</taxon>
        <taxon>Glomeromycotina</taxon>
        <taxon>Glomeromycetes</taxon>
        <taxon>Archaeosporales</taxon>
        <taxon>Ambisporaceae</taxon>
        <taxon>Ambispora</taxon>
    </lineage>
</organism>
<dbReference type="Gene3D" id="3.40.50.1110">
    <property type="entry name" value="SGNH hydrolase"/>
    <property type="match status" value="1"/>
</dbReference>
<dbReference type="Proteomes" id="UP000789508">
    <property type="component" value="Unassembled WGS sequence"/>
</dbReference>
<accession>A0A9N9B3C7</accession>